<keyword evidence="3" id="KW-0472">Membrane</keyword>
<feature type="transmembrane region" description="Helical" evidence="3">
    <location>
        <begin position="99"/>
        <end position="118"/>
    </location>
</feature>
<dbReference type="PANTHER" id="PTHR45138">
    <property type="entry name" value="REGULATORY COMPONENTS OF SENSORY TRANSDUCTION SYSTEM"/>
    <property type="match status" value="1"/>
</dbReference>
<feature type="transmembrane region" description="Helical" evidence="3">
    <location>
        <begin position="124"/>
        <end position="144"/>
    </location>
</feature>
<dbReference type="GO" id="GO:0043709">
    <property type="term" value="P:cell adhesion involved in single-species biofilm formation"/>
    <property type="evidence" value="ECO:0007669"/>
    <property type="project" value="TreeGrafter"/>
</dbReference>
<dbReference type="SUPFAM" id="SSF55073">
    <property type="entry name" value="Nucleotide cyclase"/>
    <property type="match status" value="1"/>
</dbReference>
<dbReference type="GO" id="GO:0052621">
    <property type="term" value="F:diguanylate cyclase activity"/>
    <property type="evidence" value="ECO:0007669"/>
    <property type="project" value="UniProtKB-EC"/>
</dbReference>
<organism evidence="5 6">
    <name type="scientific">Massilia litorea</name>
    <dbReference type="NCBI Taxonomy" id="2769491"/>
    <lineage>
        <taxon>Bacteria</taxon>
        <taxon>Pseudomonadati</taxon>
        <taxon>Pseudomonadota</taxon>
        <taxon>Betaproteobacteria</taxon>
        <taxon>Burkholderiales</taxon>
        <taxon>Oxalobacteraceae</taxon>
        <taxon>Telluria group</taxon>
        <taxon>Massilia</taxon>
    </lineage>
</organism>
<evidence type="ECO:0000256" key="3">
    <source>
        <dbReference type="SAM" id="Phobius"/>
    </source>
</evidence>
<proteinExistence type="predicted"/>
<feature type="transmembrane region" description="Helical" evidence="3">
    <location>
        <begin position="69"/>
        <end position="87"/>
    </location>
</feature>
<keyword evidence="6" id="KW-1185">Reference proteome</keyword>
<evidence type="ECO:0000256" key="1">
    <source>
        <dbReference type="ARBA" id="ARBA00012528"/>
    </source>
</evidence>
<dbReference type="Gene3D" id="3.30.70.270">
    <property type="match status" value="1"/>
</dbReference>
<evidence type="ECO:0000313" key="6">
    <source>
        <dbReference type="Proteomes" id="UP000593875"/>
    </source>
</evidence>
<dbReference type="Proteomes" id="UP000593875">
    <property type="component" value="Chromosome"/>
</dbReference>
<evidence type="ECO:0000313" key="5">
    <source>
        <dbReference type="EMBL" id="QOL48742.1"/>
    </source>
</evidence>
<dbReference type="AlphaFoldDB" id="A0A7L9U387"/>
<dbReference type="RefSeq" id="WP_193685785.1">
    <property type="nucleotide sequence ID" value="NZ_CP062941.1"/>
</dbReference>
<dbReference type="NCBIfam" id="TIGR00254">
    <property type="entry name" value="GGDEF"/>
    <property type="match status" value="1"/>
</dbReference>
<dbReference type="InterPro" id="IPR029787">
    <property type="entry name" value="Nucleotide_cyclase"/>
</dbReference>
<dbReference type="KEGG" id="mlir:LPB04_17525"/>
<gene>
    <name evidence="5" type="ORF">LPB04_17525</name>
</gene>
<comment type="catalytic activity">
    <reaction evidence="2">
        <text>2 GTP = 3',3'-c-di-GMP + 2 diphosphate</text>
        <dbReference type="Rhea" id="RHEA:24898"/>
        <dbReference type="ChEBI" id="CHEBI:33019"/>
        <dbReference type="ChEBI" id="CHEBI:37565"/>
        <dbReference type="ChEBI" id="CHEBI:58805"/>
        <dbReference type="EC" id="2.7.7.65"/>
    </reaction>
</comment>
<evidence type="ECO:0000259" key="4">
    <source>
        <dbReference type="PROSITE" id="PS50887"/>
    </source>
</evidence>
<feature type="transmembrane region" description="Helical" evidence="3">
    <location>
        <begin position="149"/>
        <end position="171"/>
    </location>
</feature>
<dbReference type="InterPro" id="IPR050469">
    <property type="entry name" value="Diguanylate_Cyclase"/>
</dbReference>
<keyword evidence="3" id="KW-0812">Transmembrane</keyword>
<dbReference type="EMBL" id="CP062941">
    <property type="protein sequence ID" value="QOL48742.1"/>
    <property type="molecule type" value="Genomic_DNA"/>
</dbReference>
<feature type="domain" description="GGDEF" evidence="4">
    <location>
        <begin position="247"/>
        <end position="386"/>
    </location>
</feature>
<dbReference type="SMART" id="SM00267">
    <property type="entry name" value="GGDEF"/>
    <property type="match status" value="1"/>
</dbReference>
<dbReference type="PROSITE" id="PS50887">
    <property type="entry name" value="GGDEF"/>
    <property type="match status" value="1"/>
</dbReference>
<sequence length="397" mass="42982">MSLYHLPARRLAIDRRRAEFADRECEDRFIRHFLPERRAQLRASLLFSAFFYVVFGLTDIATLGPTPTAWAMVALRLLVALAALCACEAIARHPDSVRVSIRATCAVMVIGSSAFPILCWYQPAAMPWNLMSFGMILMAIYVIFPNRFVYSAAIGTGASLAFGAMLLVQGSLKLDDLVALVLMLILGNALGTIAARRFHLAQREQFRSAMLLEEVADCDPLTGCHNRRIVERGLLDAELTRAGRYGAALSVILCDIDHFKRVNDCHGHAAGDLVLGAFAGLLRSMAREGVDCVIRYGGEEFLLVLPETELAGAHALAERIRHAFAQASTPVGNGSSVTATASFGIACVPALHPYPPASFDVLIEAADEQLYAVKRGGRNGVRGTIVAAAPELLRSGT</sequence>
<dbReference type="InterPro" id="IPR000160">
    <property type="entry name" value="GGDEF_dom"/>
</dbReference>
<dbReference type="Pfam" id="PF00990">
    <property type="entry name" value="GGDEF"/>
    <property type="match status" value="1"/>
</dbReference>
<dbReference type="InterPro" id="IPR043128">
    <property type="entry name" value="Rev_trsase/Diguanyl_cyclase"/>
</dbReference>
<dbReference type="GO" id="GO:1902201">
    <property type="term" value="P:negative regulation of bacterial-type flagellum-dependent cell motility"/>
    <property type="evidence" value="ECO:0007669"/>
    <property type="project" value="TreeGrafter"/>
</dbReference>
<reference evidence="5 6" key="1">
    <citation type="submission" date="2020-10" db="EMBL/GenBank/DDBJ databases">
        <title>Genome sequencing of Massilia sp. LPB0304.</title>
        <authorList>
            <person name="Kim J."/>
        </authorList>
    </citation>
    <scope>NUCLEOTIDE SEQUENCE [LARGE SCALE GENOMIC DNA]</scope>
    <source>
        <strain evidence="5 6">LPB0304</strain>
    </source>
</reference>
<accession>A0A7L9U387</accession>
<name>A0A7L9U387_9BURK</name>
<keyword evidence="3" id="KW-1133">Transmembrane helix</keyword>
<dbReference type="CDD" id="cd01949">
    <property type="entry name" value="GGDEF"/>
    <property type="match status" value="1"/>
</dbReference>
<evidence type="ECO:0000256" key="2">
    <source>
        <dbReference type="ARBA" id="ARBA00034247"/>
    </source>
</evidence>
<feature type="transmembrane region" description="Helical" evidence="3">
    <location>
        <begin position="177"/>
        <end position="195"/>
    </location>
</feature>
<dbReference type="EC" id="2.7.7.65" evidence="1"/>
<feature type="transmembrane region" description="Helical" evidence="3">
    <location>
        <begin position="41"/>
        <end position="63"/>
    </location>
</feature>
<dbReference type="FunFam" id="3.30.70.270:FF:000001">
    <property type="entry name" value="Diguanylate cyclase domain protein"/>
    <property type="match status" value="1"/>
</dbReference>
<protein>
    <recommendedName>
        <fullName evidence="1">diguanylate cyclase</fullName>
        <ecNumber evidence="1">2.7.7.65</ecNumber>
    </recommendedName>
</protein>
<dbReference type="GO" id="GO:0005886">
    <property type="term" value="C:plasma membrane"/>
    <property type="evidence" value="ECO:0007669"/>
    <property type="project" value="TreeGrafter"/>
</dbReference>
<dbReference type="PANTHER" id="PTHR45138:SF9">
    <property type="entry name" value="DIGUANYLATE CYCLASE DGCM-RELATED"/>
    <property type="match status" value="1"/>
</dbReference>